<sequence length="247" mass="27742">MAKKYKLVALDMDGTVLNEKREISPANKKAIEQALNKGVIVSFATGRGYQSIEPYIHELNLNTPIVAVNGSEVWKKPKELLKRNLIESKVIQELHEVAVHYDTWFWGYAVEGLFNKEQWADNLDDYQWLKYGFYTEDDNKIREINNLIHSWGTLEITNSHPNNIELNPLGVSKASGLQALCEWKGFEMSDVITMGDSLNDLAMIRAAGLGVAMGNAQEVVKQEADVITLANDEDGVAKIIEEYVLAT</sequence>
<dbReference type="Gene3D" id="3.40.50.1000">
    <property type="entry name" value="HAD superfamily/HAD-like"/>
    <property type="match status" value="1"/>
</dbReference>
<dbReference type="Proteomes" id="UP001231941">
    <property type="component" value="Unassembled WGS sequence"/>
</dbReference>
<dbReference type="PANTHER" id="PTHR10000">
    <property type="entry name" value="PHOSPHOSERINE PHOSPHATASE"/>
    <property type="match status" value="1"/>
</dbReference>
<dbReference type="SFLD" id="SFLDS00003">
    <property type="entry name" value="Haloacid_Dehalogenase"/>
    <property type="match status" value="1"/>
</dbReference>
<dbReference type="RefSeq" id="WP_305989876.1">
    <property type="nucleotide sequence ID" value="NZ_JAVAMP010000001.1"/>
</dbReference>
<dbReference type="CDD" id="cd07516">
    <property type="entry name" value="HAD_Pase"/>
    <property type="match status" value="1"/>
</dbReference>
<dbReference type="PRINTS" id="PR00119">
    <property type="entry name" value="CATATPASE"/>
</dbReference>
<dbReference type="SFLD" id="SFLDG01140">
    <property type="entry name" value="C2.B:_Phosphomannomutase_and_P"/>
    <property type="match status" value="1"/>
</dbReference>
<name>A0ABT9IT73_9BACL</name>
<dbReference type="EMBL" id="JAVAMP010000001">
    <property type="protein sequence ID" value="MDP5272560.1"/>
    <property type="molecule type" value="Genomic_DNA"/>
</dbReference>
<evidence type="ECO:0000313" key="2">
    <source>
        <dbReference type="Proteomes" id="UP001231941"/>
    </source>
</evidence>
<reference evidence="1 2" key="1">
    <citation type="submission" date="2023-08" db="EMBL/GenBank/DDBJ databases">
        <authorList>
            <person name="Park J.-S."/>
        </authorList>
    </citation>
    <scope>NUCLEOTIDE SEQUENCE [LARGE SCALE GENOMIC DNA]</scope>
    <source>
        <strain evidence="1 2">2205SS18-9</strain>
    </source>
</reference>
<accession>A0ABT9IT73</accession>
<protein>
    <submittedName>
        <fullName evidence="1">Cof-type HAD-IIB family hydrolase</fullName>
        <ecNumber evidence="1">3.1.3.-</ecNumber>
    </submittedName>
</protein>
<dbReference type="GO" id="GO:0016787">
    <property type="term" value="F:hydrolase activity"/>
    <property type="evidence" value="ECO:0007669"/>
    <property type="project" value="UniProtKB-KW"/>
</dbReference>
<dbReference type="InterPro" id="IPR006379">
    <property type="entry name" value="HAD-SF_hydro_IIB"/>
</dbReference>
<proteinExistence type="predicted"/>
<dbReference type="NCBIfam" id="TIGR01484">
    <property type="entry name" value="HAD-SF-IIB"/>
    <property type="match status" value="1"/>
</dbReference>
<keyword evidence="1" id="KW-0378">Hydrolase</keyword>
<dbReference type="EC" id="3.1.3.-" evidence="1"/>
<evidence type="ECO:0000313" key="1">
    <source>
        <dbReference type="EMBL" id="MDP5272560.1"/>
    </source>
</evidence>
<dbReference type="PROSITE" id="PS01228">
    <property type="entry name" value="COF_1"/>
    <property type="match status" value="1"/>
</dbReference>
<dbReference type="InterPro" id="IPR036412">
    <property type="entry name" value="HAD-like_sf"/>
</dbReference>
<keyword evidence="2" id="KW-1185">Reference proteome</keyword>
<dbReference type="Gene3D" id="3.30.1240.10">
    <property type="match status" value="1"/>
</dbReference>
<dbReference type="InterPro" id="IPR023214">
    <property type="entry name" value="HAD_sf"/>
</dbReference>
<dbReference type="PROSITE" id="PS01229">
    <property type="entry name" value="COF_2"/>
    <property type="match status" value="1"/>
</dbReference>
<dbReference type="SUPFAM" id="SSF56784">
    <property type="entry name" value="HAD-like"/>
    <property type="match status" value="1"/>
</dbReference>
<dbReference type="Pfam" id="PF08282">
    <property type="entry name" value="Hydrolase_3"/>
    <property type="match status" value="1"/>
</dbReference>
<dbReference type="PANTHER" id="PTHR10000:SF55">
    <property type="entry name" value="5-AMINO-6-(5-PHOSPHO-D-RIBITYLAMINO)URACIL PHOSPHATASE YCSE"/>
    <property type="match status" value="1"/>
</dbReference>
<organism evidence="1 2">
    <name type="scientific">Chengkuizengella axinellae</name>
    <dbReference type="NCBI Taxonomy" id="3064388"/>
    <lineage>
        <taxon>Bacteria</taxon>
        <taxon>Bacillati</taxon>
        <taxon>Bacillota</taxon>
        <taxon>Bacilli</taxon>
        <taxon>Bacillales</taxon>
        <taxon>Paenibacillaceae</taxon>
        <taxon>Chengkuizengella</taxon>
    </lineage>
</organism>
<comment type="caution">
    <text evidence="1">The sequence shown here is derived from an EMBL/GenBank/DDBJ whole genome shotgun (WGS) entry which is preliminary data.</text>
</comment>
<gene>
    <name evidence="1" type="ORF">Q5Y73_00410</name>
</gene>